<dbReference type="OrthoDB" id="4718924at2"/>
<sequence length="249" mass="27411">MTSLVGRTRLVLLGDRDIHARRDELNGIAHDSGCEVVEAYGFEPAAPLRHEDLTHIDEVVVALAQAIEERIDVWVPWAMVDFGRDQHLRRMILVLDRFGLKLRAGRNLSVCEAEGSLNEIDFALRAEVRAVDNLADAVLAVAGVEKLTAEIEEALAGVGAREPARIRTVEAETGRLVEVPAPPVPPSPHGRWSDREPMLAGYARWLVRDCGVTRAATARVLNACGQRTRSGKPWQAATVRRLIDGDDRP</sequence>
<evidence type="ECO:0000313" key="2">
    <source>
        <dbReference type="Proteomes" id="UP000193090"/>
    </source>
</evidence>
<proteinExistence type="predicted"/>
<organism evidence="1 2">
    <name type="scientific">Mycolicibacillus trivialis</name>
    <dbReference type="NCBI Taxonomy" id="1798"/>
    <lineage>
        <taxon>Bacteria</taxon>
        <taxon>Bacillati</taxon>
        <taxon>Actinomycetota</taxon>
        <taxon>Actinomycetes</taxon>
        <taxon>Mycobacteriales</taxon>
        <taxon>Mycobacteriaceae</taxon>
        <taxon>Mycolicibacillus</taxon>
    </lineage>
</organism>
<dbReference type="Proteomes" id="UP000193090">
    <property type="component" value="Unassembled WGS sequence"/>
</dbReference>
<name>A0A1X2ELV4_9MYCO</name>
<dbReference type="RefSeq" id="WP_085109423.1">
    <property type="nucleotide sequence ID" value="NZ_JACKSN010000054.1"/>
</dbReference>
<dbReference type="AlphaFoldDB" id="A0A1X2ELV4"/>
<evidence type="ECO:0000313" key="1">
    <source>
        <dbReference type="EMBL" id="ORX06152.1"/>
    </source>
</evidence>
<comment type="caution">
    <text evidence="1">The sequence shown here is derived from an EMBL/GenBank/DDBJ whole genome shotgun (WGS) entry which is preliminary data.</text>
</comment>
<reference evidence="1 2" key="1">
    <citation type="submission" date="2016-01" db="EMBL/GenBank/DDBJ databases">
        <title>The new phylogeny of the genus Mycobacterium.</title>
        <authorList>
            <person name="Tarcisio F."/>
            <person name="Conor M."/>
            <person name="Antonella G."/>
            <person name="Elisabetta G."/>
            <person name="Giulia F.S."/>
            <person name="Sara T."/>
            <person name="Anna F."/>
            <person name="Clotilde B."/>
            <person name="Roberto B."/>
            <person name="Veronica D.S."/>
            <person name="Fabio R."/>
            <person name="Monica P."/>
            <person name="Olivier J."/>
            <person name="Enrico T."/>
            <person name="Nicola S."/>
        </authorList>
    </citation>
    <scope>NUCLEOTIDE SEQUENCE [LARGE SCALE GENOMIC DNA]</scope>
    <source>
        <strain evidence="1 2">DSM 44153</strain>
    </source>
</reference>
<keyword evidence="2" id="KW-1185">Reference proteome</keyword>
<gene>
    <name evidence="1" type="ORF">AWC30_07030</name>
</gene>
<accession>A0A1X2ELV4</accession>
<protein>
    <submittedName>
        <fullName evidence="1">Uncharacterized protein</fullName>
    </submittedName>
</protein>
<dbReference type="EMBL" id="LQPZ01000016">
    <property type="protein sequence ID" value="ORX06152.1"/>
    <property type="molecule type" value="Genomic_DNA"/>
</dbReference>